<dbReference type="NCBIfam" id="TIGR01560">
    <property type="entry name" value="put_DNA_pack"/>
    <property type="match status" value="1"/>
</dbReference>
<proteinExistence type="predicted"/>
<keyword evidence="2" id="KW-1185">Reference proteome</keyword>
<gene>
    <name evidence="1" type="ORF">IC617_03245</name>
</gene>
<dbReference type="Proteomes" id="UP000638014">
    <property type="component" value="Unassembled WGS sequence"/>
</dbReference>
<reference evidence="1" key="1">
    <citation type="submission" date="2020-09" db="EMBL/GenBank/DDBJ databases">
        <title>A novel bacterium of genus Neiella, isolated from South China Sea.</title>
        <authorList>
            <person name="Huang H."/>
            <person name="Mo K."/>
            <person name="Hu Y."/>
        </authorList>
    </citation>
    <scope>NUCLEOTIDE SEQUENCE</scope>
    <source>
        <strain evidence="1">HB171785</strain>
    </source>
</reference>
<organism evidence="1 2">
    <name type="scientific">Neiella litorisoli</name>
    <dbReference type="NCBI Taxonomy" id="2771431"/>
    <lineage>
        <taxon>Bacteria</taxon>
        <taxon>Pseudomonadati</taxon>
        <taxon>Pseudomonadota</taxon>
        <taxon>Gammaproteobacteria</taxon>
        <taxon>Alteromonadales</taxon>
        <taxon>Echinimonadaceae</taxon>
        <taxon>Neiella</taxon>
    </lineage>
</organism>
<dbReference type="AlphaFoldDB" id="A0A8J6QF12"/>
<dbReference type="InterPro" id="IPR021146">
    <property type="entry name" value="Phage_gp6-like_head-tail"/>
</dbReference>
<dbReference type="Gene3D" id="1.10.3230.30">
    <property type="entry name" value="Phage gp6-like head-tail connector protein"/>
    <property type="match status" value="1"/>
</dbReference>
<name>A0A8J6QF12_9GAMM</name>
<dbReference type="RefSeq" id="WP_191143540.1">
    <property type="nucleotide sequence ID" value="NZ_JACXAF010000003.1"/>
</dbReference>
<evidence type="ECO:0000313" key="2">
    <source>
        <dbReference type="Proteomes" id="UP000638014"/>
    </source>
</evidence>
<sequence length="120" mass="13442">MSIDDPFFQTGCVSRYVSLRDVKRHLGLMDSFTLDDGYLLNLIEQCGQAIDLYCGTRFSTMELESPPKILQLATLTYVAIAYRNRDMMQGENSRAIGAVGNLPRAVAAIVDPYKQQRGVF</sequence>
<dbReference type="Pfam" id="PF05135">
    <property type="entry name" value="Phage_connect_1"/>
    <property type="match status" value="1"/>
</dbReference>
<accession>A0A8J6QF12</accession>
<evidence type="ECO:0000313" key="1">
    <source>
        <dbReference type="EMBL" id="MBD1388434.1"/>
    </source>
</evidence>
<dbReference type="InterPro" id="IPR006450">
    <property type="entry name" value="Phage_HK97_gp6-like"/>
</dbReference>
<protein>
    <submittedName>
        <fullName evidence="1">Phage head-tail connector protein</fullName>
    </submittedName>
</protein>
<dbReference type="EMBL" id="JACXAF010000003">
    <property type="protein sequence ID" value="MBD1388434.1"/>
    <property type="molecule type" value="Genomic_DNA"/>
</dbReference>
<comment type="caution">
    <text evidence="1">The sequence shown here is derived from an EMBL/GenBank/DDBJ whole genome shotgun (WGS) entry which is preliminary data.</text>
</comment>